<evidence type="ECO:0000313" key="2">
    <source>
        <dbReference type="Proteomes" id="UP001165960"/>
    </source>
</evidence>
<dbReference type="EMBL" id="QTSX02000735">
    <property type="protein sequence ID" value="KAJ9086029.1"/>
    <property type="molecule type" value="Genomic_DNA"/>
</dbReference>
<evidence type="ECO:0000313" key="1">
    <source>
        <dbReference type="EMBL" id="KAJ9086029.1"/>
    </source>
</evidence>
<reference evidence="1" key="1">
    <citation type="submission" date="2022-04" db="EMBL/GenBank/DDBJ databases">
        <title>Genome of the entomopathogenic fungus Entomophthora muscae.</title>
        <authorList>
            <person name="Elya C."/>
            <person name="Lovett B.R."/>
            <person name="Lee E."/>
            <person name="Macias A.M."/>
            <person name="Hajek A.E."/>
            <person name="De Bivort B.L."/>
            <person name="Kasson M.T."/>
            <person name="De Fine Licht H.H."/>
            <person name="Stajich J.E."/>
        </authorList>
    </citation>
    <scope>NUCLEOTIDE SEQUENCE</scope>
    <source>
        <strain evidence="1">Berkeley</strain>
    </source>
</reference>
<proteinExistence type="predicted"/>
<sequence>MDSVSRRLMKELKATRNGLNPEIILLEPLSEEDLFSWKAIISGPPETPYEGGKFKLSISITSQYPMTPPVFTFDTKICHPNIHSQNRGGLSRHSQNSLEPCLDSSIILHRYKSSTGAP</sequence>
<keyword evidence="2" id="KW-1185">Reference proteome</keyword>
<name>A0ACC2UGI7_9FUNG</name>
<dbReference type="Proteomes" id="UP001165960">
    <property type="component" value="Unassembled WGS sequence"/>
</dbReference>
<gene>
    <name evidence="1" type="ORF">DSO57_1008259</name>
</gene>
<accession>A0ACC2UGI7</accession>
<comment type="caution">
    <text evidence="1">The sequence shown here is derived from an EMBL/GenBank/DDBJ whole genome shotgun (WGS) entry which is preliminary data.</text>
</comment>
<organism evidence="1 2">
    <name type="scientific">Entomophthora muscae</name>
    <dbReference type="NCBI Taxonomy" id="34485"/>
    <lineage>
        <taxon>Eukaryota</taxon>
        <taxon>Fungi</taxon>
        <taxon>Fungi incertae sedis</taxon>
        <taxon>Zoopagomycota</taxon>
        <taxon>Entomophthoromycotina</taxon>
        <taxon>Entomophthoromycetes</taxon>
        <taxon>Entomophthorales</taxon>
        <taxon>Entomophthoraceae</taxon>
        <taxon>Entomophthora</taxon>
    </lineage>
</organism>
<protein>
    <submittedName>
        <fullName evidence="1">Uncharacterized protein</fullName>
    </submittedName>
</protein>